<comment type="function">
    <text evidence="1">Multidrug efflux pump.</text>
</comment>
<keyword evidence="6" id="KW-0812">Transmembrane</keyword>
<organism evidence="7 8">
    <name type="scientific">Streptomyces zhihengii</name>
    <dbReference type="NCBI Taxonomy" id="1818004"/>
    <lineage>
        <taxon>Bacteria</taxon>
        <taxon>Bacillati</taxon>
        <taxon>Actinomycetota</taxon>
        <taxon>Actinomycetes</taxon>
        <taxon>Kitasatosporales</taxon>
        <taxon>Streptomycetaceae</taxon>
        <taxon>Streptomyces</taxon>
    </lineage>
</organism>
<comment type="caution">
    <text evidence="7">The sequence shown here is derived from an EMBL/GenBank/DDBJ whole genome shotgun (WGS) entry which is preliminary data.</text>
</comment>
<dbReference type="PANTHER" id="PTHR43298">
    <property type="entry name" value="MULTIDRUG RESISTANCE PROTEIN NORM-RELATED"/>
    <property type="match status" value="1"/>
</dbReference>
<dbReference type="PANTHER" id="PTHR43298:SF2">
    <property type="entry name" value="FMN_FAD EXPORTER YEEO-RELATED"/>
    <property type="match status" value="1"/>
</dbReference>
<evidence type="ECO:0000256" key="4">
    <source>
        <dbReference type="ARBA" id="ARBA00022448"/>
    </source>
</evidence>
<comment type="similarity">
    <text evidence="2">Belongs to the multi antimicrobial extrusion (MATE) (TC 2.A.66.1) family.</text>
</comment>
<proteinExistence type="inferred from homology"/>
<evidence type="ECO:0000313" key="8">
    <source>
        <dbReference type="Proteomes" id="UP000664109"/>
    </source>
</evidence>
<gene>
    <name evidence="7" type="ORF">JE024_27845</name>
</gene>
<dbReference type="EMBL" id="JAFEJA010000001">
    <property type="protein sequence ID" value="MBM9622483.1"/>
    <property type="molecule type" value="Genomic_DNA"/>
</dbReference>
<keyword evidence="4" id="KW-0813">Transport</keyword>
<keyword evidence="6" id="KW-1133">Transmembrane helix</keyword>
<feature type="transmembrane region" description="Helical" evidence="6">
    <location>
        <begin position="310"/>
        <end position="333"/>
    </location>
</feature>
<evidence type="ECO:0000313" key="7">
    <source>
        <dbReference type="EMBL" id="MBM9622483.1"/>
    </source>
</evidence>
<feature type="transmembrane region" description="Helical" evidence="6">
    <location>
        <begin position="132"/>
        <end position="156"/>
    </location>
</feature>
<feature type="transmembrane region" description="Helical" evidence="6">
    <location>
        <begin position="267"/>
        <end position="289"/>
    </location>
</feature>
<evidence type="ECO:0000256" key="3">
    <source>
        <dbReference type="ARBA" id="ARBA00020268"/>
    </source>
</evidence>
<feature type="transmembrane region" description="Helical" evidence="6">
    <location>
        <begin position="93"/>
        <end position="112"/>
    </location>
</feature>
<dbReference type="RefSeq" id="WP_205376216.1">
    <property type="nucleotide sequence ID" value="NZ_JAFEJA010000001.1"/>
</dbReference>
<dbReference type="InterPro" id="IPR050222">
    <property type="entry name" value="MATE_MdtK"/>
</dbReference>
<keyword evidence="8" id="KW-1185">Reference proteome</keyword>
<keyword evidence="6" id="KW-0472">Membrane</keyword>
<accession>A0ABS2UYV4</accession>
<feature type="transmembrane region" description="Helical" evidence="6">
    <location>
        <begin position="381"/>
        <end position="398"/>
    </location>
</feature>
<sequence>MADGVNASGVPLGRRVLSLMGPIMLASVMGQTIAQTDLWVVSRLGEEAVAAAALPARLLLVDSLTAMAMGPVVGLLVAGAATAHARRRAVQGGLAGATLLGAVIGALGLVLMPWVADALIAAPAVREHAGAALFWLLVATPFRLAQFVGAMVLFALRRGRPLLRLYAAAVVLNAALDVWFVYGLGLGFAGGYASTCAIAVLEWVVTLWLLRDHLAVRTRAAEILRWLRQAARNMATEWLNALSRFGFELVLVVLLAARAAWSGQLAGFSAGLVLVAAMLLPVGALANATGMVAAADEASAREWAALRRRFALISSAVAGALLVAAFGPGAWLYGLRGEAAHWLGALIACQAVALPFRVLAAVSEGRHKAAGRFGTVLRGRLVQEFALALPLFVVGLLLDSAVLACSGVALGCAVNEWLLHRSLPEREPPVPDRSAAAAVST</sequence>
<name>A0ABS2UYV4_9ACTN</name>
<feature type="transmembrane region" description="Helical" evidence="6">
    <location>
        <begin position="16"/>
        <end position="34"/>
    </location>
</feature>
<dbReference type="Proteomes" id="UP000664109">
    <property type="component" value="Unassembled WGS sequence"/>
</dbReference>
<feature type="transmembrane region" description="Helical" evidence="6">
    <location>
        <begin position="339"/>
        <end position="360"/>
    </location>
</feature>
<feature type="transmembrane region" description="Helical" evidence="6">
    <location>
        <begin position="241"/>
        <end position="261"/>
    </location>
</feature>
<evidence type="ECO:0000256" key="1">
    <source>
        <dbReference type="ARBA" id="ARBA00003408"/>
    </source>
</evidence>
<feature type="transmembrane region" description="Helical" evidence="6">
    <location>
        <begin position="54"/>
        <end position="81"/>
    </location>
</feature>
<reference evidence="7 8" key="1">
    <citation type="journal article" date="2016" name="Arch. Microbiol.">
        <title>Streptomyces zhihengii sp. nov., isolated from rhizospheric soil of Psammosilene tunicoides.</title>
        <authorList>
            <person name="Huang M.J."/>
            <person name="Fei J.J."/>
            <person name="Salam N."/>
            <person name="Kim C.J."/>
            <person name="Hozzein W.N."/>
            <person name="Xiao M."/>
            <person name="Huang H.Q."/>
            <person name="Li W.J."/>
        </authorList>
    </citation>
    <scope>NUCLEOTIDE SEQUENCE [LARGE SCALE GENOMIC DNA]</scope>
    <source>
        <strain evidence="7 8">YIM T102</strain>
    </source>
</reference>
<feature type="transmembrane region" description="Helical" evidence="6">
    <location>
        <begin position="188"/>
        <end position="210"/>
    </location>
</feature>
<evidence type="ECO:0000256" key="6">
    <source>
        <dbReference type="SAM" id="Phobius"/>
    </source>
</evidence>
<evidence type="ECO:0000256" key="2">
    <source>
        <dbReference type="ARBA" id="ARBA00010199"/>
    </source>
</evidence>
<dbReference type="InterPro" id="IPR002528">
    <property type="entry name" value="MATE_fam"/>
</dbReference>
<protein>
    <recommendedName>
        <fullName evidence="3">Probable multidrug resistance protein NorM</fullName>
    </recommendedName>
    <alternativeName>
        <fullName evidence="5">Multidrug-efflux transporter</fullName>
    </alternativeName>
</protein>
<feature type="transmembrane region" description="Helical" evidence="6">
    <location>
        <begin position="163"/>
        <end position="182"/>
    </location>
</feature>
<evidence type="ECO:0000256" key="5">
    <source>
        <dbReference type="ARBA" id="ARBA00031636"/>
    </source>
</evidence>
<dbReference type="Pfam" id="PF01554">
    <property type="entry name" value="MatE"/>
    <property type="match status" value="1"/>
</dbReference>